<proteinExistence type="predicted"/>
<evidence type="ECO:0000313" key="1">
    <source>
        <dbReference type="EMBL" id="KAL3634531.1"/>
    </source>
</evidence>
<dbReference type="AlphaFoldDB" id="A0ABD3CZ04"/>
<dbReference type="Proteomes" id="UP001632038">
    <property type="component" value="Unassembled WGS sequence"/>
</dbReference>
<gene>
    <name evidence="1" type="ORF">CASFOL_021585</name>
</gene>
<comment type="caution">
    <text evidence="1">The sequence shown here is derived from an EMBL/GenBank/DDBJ whole genome shotgun (WGS) entry which is preliminary data.</text>
</comment>
<evidence type="ECO:0000313" key="2">
    <source>
        <dbReference type="Proteomes" id="UP001632038"/>
    </source>
</evidence>
<reference evidence="2" key="1">
    <citation type="journal article" date="2024" name="IScience">
        <title>Strigolactones Initiate the Formation of Haustorium-like Structures in Castilleja.</title>
        <authorList>
            <person name="Buerger M."/>
            <person name="Peterson D."/>
            <person name="Chory J."/>
        </authorList>
    </citation>
    <scope>NUCLEOTIDE SEQUENCE [LARGE SCALE GENOMIC DNA]</scope>
</reference>
<sequence length="247" mass="28664">MSGNILPELEKVLRSSKRANVPLTLQESKVLMACREQSLRDFYVVLCGSVGNFARSTRRLLRSSDRGNLALGVGAACSFWTRLRSDKSSVQHILSLEGSRIQKELINILMKKYQHMPWVMQLLSKQFYSEEVYDDSSVDRPTFRWRYRNFSGEPFNHYQSIYYGDEPDSNENDTKKVTLEPNQVHMKVSGDAPDDPFDLVFGFSESAENVAKPVELGTLSRKQRHKKRSDLFVSRYRRYHHEEESEI</sequence>
<accession>A0ABD3CZ04</accession>
<organism evidence="1 2">
    <name type="scientific">Castilleja foliolosa</name>
    <dbReference type="NCBI Taxonomy" id="1961234"/>
    <lineage>
        <taxon>Eukaryota</taxon>
        <taxon>Viridiplantae</taxon>
        <taxon>Streptophyta</taxon>
        <taxon>Embryophyta</taxon>
        <taxon>Tracheophyta</taxon>
        <taxon>Spermatophyta</taxon>
        <taxon>Magnoliopsida</taxon>
        <taxon>eudicotyledons</taxon>
        <taxon>Gunneridae</taxon>
        <taxon>Pentapetalae</taxon>
        <taxon>asterids</taxon>
        <taxon>lamiids</taxon>
        <taxon>Lamiales</taxon>
        <taxon>Orobanchaceae</taxon>
        <taxon>Pedicularideae</taxon>
        <taxon>Castillejinae</taxon>
        <taxon>Castilleja</taxon>
    </lineage>
</organism>
<keyword evidence="2" id="KW-1185">Reference proteome</keyword>
<name>A0ABD3CZ04_9LAMI</name>
<dbReference type="EMBL" id="JAVIJP010000028">
    <property type="protein sequence ID" value="KAL3634531.1"/>
    <property type="molecule type" value="Genomic_DNA"/>
</dbReference>
<dbReference type="PANTHER" id="PTHR35986:SF1">
    <property type="entry name" value="OS10G0430800 PROTEIN"/>
    <property type="match status" value="1"/>
</dbReference>
<dbReference type="PANTHER" id="PTHR35986">
    <property type="entry name" value="EXPRESSED PROTEIN"/>
    <property type="match status" value="1"/>
</dbReference>
<protein>
    <submittedName>
        <fullName evidence="1">Uncharacterized protein</fullName>
    </submittedName>
</protein>